<comment type="caution">
    <text evidence="6">The sequence shown here is derived from an EMBL/GenBank/DDBJ whole genome shotgun (WGS) entry which is preliminary data.</text>
</comment>
<dbReference type="PROSITE" id="PS00588">
    <property type="entry name" value="FLAGELLA_BB_ROD"/>
    <property type="match status" value="1"/>
</dbReference>
<dbReference type="PROSITE" id="PS50111">
    <property type="entry name" value="CHEMOTAXIS_TRANSDUC_2"/>
    <property type="match status" value="1"/>
</dbReference>
<dbReference type="GO" id="GO:0005886">
    <property type="term" value="C:plasma membrane"/>
    <property type="evidence" value="ECO:0007669"/>
    <property type="project" value="TreeGrafter"/>
</dbReference>
<dbReference type="SMART" id="SM00283">
    <property type="entry name" value="MA"/>
    <property type="match status" value="1"/>
</dbReference>
<evidence type="ECO:0000313" key="6">
    <source>
        <dbReference type="EMBL" id="PZX16416.1"/>
    </source>
</evidence>
<protein>
    <submittedName>
        <fullName evidence="6">Methyl-accepting chemotaxis protein</fullName>
    </submittedName>
</protein>
<dbReference type="InterPro" id="IPR004089">
    <property type="entry name" value="MCPsignal_dom"/>
</dbReference>
<dbReference type="AlphaFoldDB" id="A0A2W7NSY6"/>
<dbReference type="SUPFAM" id="SSF58104">
    <property type="entry name" value="Methyl-accepting chemotaxis protein (MCP) signaling domain"/>
    <property type="match status" value="1"/>
</dbReference>
<keyword evidence="1" id="KW-0145">Chemotaxis</keyword>
<dbReference type="PANTHER" id="PTHR43531:SF11">
    <property type="entry name" value="METHYL-ACCEPTING CHEMOTAXIS PROTEIN 3"/>
    <property type="match status" value="1"/>
</dbReference>
<proteinExistence type="inferred from homology"/>
<evidence type="ECO:0000256" key="3">
    <source>
        <dbReference type="PROSITE-ProRule" id="PRU00284"/>
    </source>
</evidence>
<dbReference type="EMBL" id="QKZK01000013">
    <property type="protein sequence ID" value="PZX16416.1"/>
    <property type="molecule type" value="Genomic_DNA"/>
</dbReference>
<comment type="similarity">
    <text evidence="2">Belongs to the methyl-accepting chemotaxis (MCP) protein family.</text>
</comment>
<keyword evidence="4" id="KW-0812">Transmembrane</keyword>
<dbReference type="InterPro" id="IPR019776">
    <property type="entry name" value="Flagellar_basal_body_rod_CS"/>
</dbReference>
<accession>A0A2W7NSY6</accession>
<feature type="transmembrane region" description="Helical" evidence="4">
    <location>
        <begin position="264"/>
        <end position="284"/>
    </location>
</feature>
<dbReference type="InterPro" id="IPR051310">
    <property type="entry name" value="MCP_chemotaxis"/>
</dbReference>
<name>A0A2W7NSY6_9BACT</name>
<gene>
    <name evidence="6" type="ORF">LX69_01911</name>
</gene>
<evidence type="ECO:0000259" key="5">
    <source>
        <dbReference type="PROSITE" id="PS50111"/>
    </source>
</evidence>
<evidence type="ECO:0000313" key="7">
    <source>
        <dbReference type="Proteomes" id="UP000249239"/>
    </source>
</evidence>
<dbReference type="Pfam" id="PF00015">
    <property type="entry name" value="MCPsignal"/>
    <property type="match status" value="1"/>
</dbReference>
<keyword evidence="4" id="KW-0472">Membrane</keyword>
<organism evidence="6 7">
    <name type="scientific">Breznakibacter xylanolyticus</name>
    <dbReference type="NCBI Taxonomy" id="990"/>
    <lineage>
        <taxon>Bacteria</taxon>
        <taxon>Pseudomonadati</taxon>
        <taxon>Bacteroidota</taxon>
        <taxon>Bacteroidia</taxon>
        <taxon>Marinilabiliales</taxon>
        <taxon>Marinilabiliaceae</taxon>
        <taxon>Breznakibacter</taxon>
    </lineage>
</organism>
<keyword evidence="3" id="KW-0807">Transducer</keyword>
<dbReference type="OrthoDB" id="1123498at2"/>
<feature type="transmembrane region" description="Helical" evidence="4">
    <location>
        <begin position="12"/>
        <end position="32"/>
    </location>
</feature>
<feature type="domain" description="Methyl-accepting transducer" evidence="5">
    <location>
        <begin position="345"/>
        <end position="560"/>
    </location>
</feature>
<dbReference type="GO" id="GO:0004888">
    <property type="term" value="F:transmembrane signaling receptor activity"/>
    <property type="evidence" value="ECO:0007669"/>
    <property type="project" value="TreeGrafter"/>
</dbReference>
<sequence length="580" mass="66302">MRKYIRIKFTLATKSILVLSFFLMMALAVVMVSRNTLNGLSSEVETMATMNYYESFITNAHIGELSFMVTGITSDQPNRWYHQEFEFQNMFGYHCLKELKKSTTNKAYVFDHQMAFDNQINFDRQGSRLIGSVIAANHYRTQFQNSIIAIMDNPKVSRDMKNRLSEVVTMAYILQTNKHGDSYQRLDKAMNHFRDGIHQVYWEDQKQFWDLSDQYYRWREIDDQLTSNMYAVQEKWNNARNYPSEMKRVVHNTINQTRDRINLWFNYLIIGLFVLAILFSYYYIRDIRKGMKANLKAMEEVSNGNLEVQFEDHIMKRGDEFLSLANAQTQMTHKLKETILHLRNSVNAIFQSSDKLEVVSTNIANSASHQASSLEEISTSMEEMLSNIEQNSANAVNVQEVSRRSAEEIQRVMETSRQSVEAIEKIIGKISIINDIALQTNLLSLNAAVEAARAGEAGRGFAVVAGEVKKLAERSRMAAAEISSLSQHSVSVTNESAQQLNLLIPDIQRSKEMMEEVAAANRELTTGARQINDAIANLNQLSQQSAITSQNLSDESEELKEMAGSLNQQVGYFKMNETEA</sequence>
<dbReference type="GO" id="GO:0006935">
    <property type="term" value="P:chemotaxis"/>
    <property type="evidence" value="ECO:0007669"/>
    <property type="project" value="UniProtKB-KW"/>
</dbReference>
<keyword evidence="4" id="KW-1133">Transmembrane helix</keyword>
<evidence type="ECO:0000256" key="4">
    <source>
        <dbReference type="SAM" id="Phobius"/>
    </source>
</evidence>
<dbReference type="Gene3D" id="1.10.287.950">
    <property type="entry name" value="Methyl-accepting chemotaxis protein"/>
    <property type="match status" value="1"/>
</dbReference>
<dbReference type="PANTHER" id="PTHR43531">
    <property type="entry name" value="PROTEIN ICFG"/>
    <property type="match status" value="1"/>
</dbReference>
<dbReference type="GO" id="GO:0007165">
    <property type="term" value="P:signal transduction"/>
    <property type="evidence" value="ECO:0007669"/>
    <property type="project" value="UniProtKB-KW"/>
</dbReference>
<dbReference type="Proteomes" id="UP000249239">
    <property type="component" value="Unassembled WGS sequence"/>
</dbReference>
<reference evidence="6 7" key="1">
    <citation type="submission" date="2018-06" db="EMBL/GenBank/DDBJ databases">
        <title>Genomic Encyclopedia of Archaeal and Bacterial Type Strains, Phase II (KMG-II): from individual species to whole genera.</title>
        <authorList>
            <person name="Goeker M."/>
        </authorList>
    </citation>
    <scope>NUCLEOTIDE SEQUENCE [LARGE SCALE GENOMIC DNA]</scope>
    <source>
        <strain evidence="6 7">DSM 6779</strain>
    </source>
</reference>
<keyword evidence="7" id="KW-1185">Reference proteome</keyword>
<dbReference type="RefSeq" id="WP_111445765.1">
    <property type="nucleotide sequence ID" value="NZ_QKZK01000013.1"/>
</dbReference>
<evidence type="ECO:0000256" key="1">
    <source>
        <dbReference type="ARBA" id="ARBA00022500"/>
    </source>
</evidence>
<evidence type="ECO:0000256" key="2">
    <source>
        <dbReference type="ARBA" id="ARBA00029447"/>
    </source>
</evidence>